<dbReference type="STRING" id="41431.PCC8801_2073"/>
<gene>
    <name evidence="2" type="ordered locus">PCC8801_2073</name>
</gene>
<dbReference type="Proteomes" id="UP000008204">
    <property type="component" value="Chromosome"/>
</dbReference>
<proteinExistence type="predicted"/>
<sequence length="100" mass="11752">MVYFPINQNQSSRQSVNFLSPIRQWLNNLEIRNESVAHLICRLIPVQCPFEREIYLLGRKIGYIPPLCQINPLYQEVVGLRFRALCYLADECGQDVRCYC</sequence>
<reference evidence="3" key="1">
    <citation type="journal article" date="2011" name="MBio">
        <title>Novel metabolic attributes of the genus Cyanothece, comprising a group of unicellular nitrogen-fixing Cyanobacteria.</title>
        <authorList>
            <person name="Bandyopadhyay A."/>
            <person name="Elvitigala T."/>
            <person name="Welsh E."/>
            <person name="Stockel J."/>
            <person name="Liberton M."/>
            <person name="Min H."/>
            <person name="Sherman L.A."/>
            <person name="Pakrasi H.B."/>
        </authorList>
    </citation>
    <scope>NUCLEOTIDE SEQUENCE [LARGE SCALE GENOMIC DNA]</scope>
    <source>
        <strain evidence="3">PCC 8801</strain>
    </source>
</reference>
<dbReference type="OrthoDB" id="516441at2"/>
<accession>B7JZ28</accession>
<evidence type="ECO:0000313" key="2">
    <source>
        <dbReference type="EMBL" id="ACK66105.1"/>
    </source>
</evidence>
<evidence type="ECO:0000259" key="1">
    <source>
        <dbReference type="Pfam" id="PF06967"/>
    </source>
</evidence>
<dbReference type="KEGG" id="cyp:PCC8801_2073"/>
<dbReference type="AlphaFoldDB" id="B7JZ28"/>
<evidence type="ECO:0000313" key="3">
    <source>
        <dbReference type="Proteomes" id="UP000008204"/>
    </source>
</evidence>
<dbReference type="EMBL" id="CP001287">
    <property type="protein sequence ID" value="ACK66105.1"/>
    <property type="molecule type" value="Genomic_DNA"/>
</dbReference>
<protein>
    <submittedName>
        <fullName evidence="2">Mo-dependent nitrogenase family protein</fullName>
    </submittedName>
</protein>
<dbReference type="eggNOG" id="COG3793">
    <property type="taxonomic scope" value="Bacteria"/>
</dbReference>
<dbReference type="RefSeq" id="WP_012595373.1">
    <property type="nucleotide sequence ID" value="NC_011726.1"/>
</dbReference>
<dbReference type="HOGENOM" id="CLU_156633_0_1_3"/>
<keyword evidence="3" id="KW-1185">Reference proteome</keyword>
<organism evidence="2 3">
    <name type="scientific">Rippkaea orientalis (strain PCC 8801 / RF-1)</name>
    <name type="common">Cyanothece sp. (strain PCC 8801)</name>
    <dbReference type="NCBI Taxonomy" id="41431"/>
    <lineage>
        <taxon>Bacteria</taxon>
        <taxon>Bacillati</taxon>
        <taxon>Cyanobacteriota</taxon>
        <taxon>Cyanophyceae</taxon>
        <taxon>Oscillatoriophycideae</taxon>
        <taxon>Chroococcales</taxon>
        <taxon>Aphanothecaceae</taxon>
        <taxon>Rippkaea</taxon>
        <taxon>Rippkaea orientalis</taxon>
    </lineage>
</organism>
<feature type="domain" description="Mo-dependent nitrogenase C-terminal" evidence="1">
    <location>
        <begin position="19"/>
        <end position="100"/>
    </location>
</feature>
<dbReference type="Pfam" id="PF06967">
    <property type="entry name" value="Mo-nitro_C"/>
    <property type="match status" value="1"/>
</dbReference>
<dbReference type="InterPro" id="IPR009717">
    <property type="entry name" value="Mo-dep_Nase_C"/>
</dbReference>
<name>B7JZ28_RIPO1</name>